<dbReference type="OrthoDB" id="6309766at2"/>
<evidence type="ECO:0000313" key="3">
    <source>
        <dbReference type="EMBL" id="ALS32755.1"/>
    </source>
</evidence>
<dbReference type="KEGG" id="ptn:PTRA_a1558"/>
<keyword evidence="2" id="KW-0804">Transcription</keyword>
<dbReference type="EMBL" id="CP011034">
    <property type="protein sequence ID" value="ALS32755.1"/>
    <property type="molecule type" value="Genomic_DNA"/>
</dbReference>
<name>A0A0U2NG58_9GAMM</name>
<evidence type="ECO:0000256" key="2">
    <source>
        <dbReference type="ARBA" id="ARBA00023163"/>
    </source>
</evidence>
<evidence type="ECO:0000313" key="4">
    <source>
        <dbReference type="Proteomes" id="UP000065261"/>
    </source>
</evidence>
<gene>
    <name evidence="3" type="ORF">PTRA_a1558</name>
</gene>
<protein>
    <submittedName>
        <fullName evidence="3">Uncharacterized protein</fullName>
    </submittedName>
</protein>
<reference evidence="3 4" key="1">
    <citation type="submission" date="2015-03" db="EMBL/GenBank/DDBJ databases">
        <authorList>
            <person name="Murphy D."/>
        </authorList>
    </citation>
    <scope>NUCLEOTIDE SEQUENCE [LARGE SCALE GENOMIC DNA]</scope>
    <source>
        <strain evidence="3 4">KMM 520</strain>
    </source>
</reference>
<keyword evidence="1" id="KW-0805">Transcription regulation</keyword>
<accession>A0A0U2NG58</accession>
<sequence length="90" mass="10044">MQYLYKGSQSQERLDWLFAMCKIKSADIKAAASDHLVKGISKTHAALLNNVPAPNLTRALKTLNTYAELVEKIKAHDAQHSQYYALRAGL</sequence>
<organism evidence="3">
    <name type="scientific">Pseudoalteromonas translucida KMM 520</name>
    <dbReference type="NCBI Taxonomy" id="1315283"/>
    <lineage>
        <taxon>Bacteria</taxon>
        <taxon>Pseudomonadati</taxon>
        <taxon>Pseudomonadota</taxon>
        <taxon>Gammaproteobacteria</taxon>
        <taxon>Alteromonadales</taxon>
        <taxon>Pseudoalteromonadaceae</taxon>
        <taxon>Pseudoalteromonas</taxon>
    </lineage>
</organism>
<dbReference type="InterPro" id="IPR053721">
    <property type="entry name" value="Fimbrial_Adhesin_Reg"/>
</dbReference>
<dbReference type="Proteomes" id="UP000065261">
    <property type="component" value="Chromosome I"/>
</dbReference>
<evidence type="ECO:0000256" key="1">
    <source>
        <dbReference type="ARBA" id="ARBA00023015"/>
    </source>
</evidence>
<proteinExistence type="predicted"/>
<dbReference type="AlphaFoldDB" id="A0A0U2NG58"/>
<dbReference type="RefSeq" id="WP_058373183.1">
    <property type="nucleotide sequence ID" value="NZ_CP011034.1"/>
</dbReference>
<dbReference type="Gene3D" id="1.10.10.2690">
    <property type="match status" value="1"/>
</dbReference>